<reference evidence="1" key="1">
    <citation type="submission" date="2021-06" db="EMBL/GenBank/DDBJ databases">
        <authorList>
            <person name="Kallberg Y."/>
            <person name="Tangrot J."/>
            <person name="Rosling A."/>
        </authorList>
    </citation>
    <scope>NUCLEOTIDE SEQUENCE</scope>
    <source>
        <strain evidence="1">CL551</strain>
    </source>
</reference>
<proteinExistence type="predicted"/>
<evidence type="ECO:0000313" key="2">
    <source>
        <dbReference type="Proteomes" id="UP000789342"/>
    </source>
</evidence>
<sequence>MKLNKPKRLNFILELRIFEKRNASRLSSRDPWITDLLAPLINRGFVRTCKSVLGQVFALVGYISVRYPKKKFANVQTYDVAVRRSVIDMACHYGLAVKAVGLRCTLSLGNDDDKKKKWLKFDFDELKMETPLSPSFPSLDDSIYFLSSHLLSLPPPILFALLSYRPKSDASCTQSKIGNSSHTQVTLAVV</sequence>
<dbReference type="Proteomes" id="UP000789342">
    <property type="component" value="Unassembled WGS sequence"/>
</dbReference>
<evidence type="ECO:0000313" key="1">
    <source>
        <dbReference type="EMBL" id="CAG8465202.1"/>
    </source>
</evidence>
<gene>
    <name evidence="1" type="ORF">AMORRO_LOCUS1595</name>
</gene>
<comment type="caution">
    <text evidence="1">The sequence shown here is derived from an EMBL/GenBank/DDBJ whole genome shotgun (WGS) entry which is preliminary data.</text>
</comment>
<protein>
    <submittedName>
        <fullName evidence="1">10702_t:CDS:1</fullName>
    </submittedName>
</protein>
<keyword evidence="2" id="KW-1185">Reference proteome</keyword>
<dbReference type="AlphaFoldDB" id="A0A9N8Z0N5"/>
<dbReference type="EMBL" id="CAJVPV010000606">
    <property type="protein sequence ID" value="CAG8465202.1"/>
    <property type="molecule type" value="Genomic_DNA"/>
</dbReference>
<organism evidence="1 2">
    <name type="scientific">Acaulospora morrowiae</name>
    <dbReference type="NCBI Taxonomy" id="94023"/>
    <lineage>
        <taxon>Eukaryota</taxon>
        <taxon>Fungi</taxon>
        <taxon>Fungi incertae sedis</taxon>
        <taxon>Mucoromycota</taxon>
        <taxon>Glomeromycotina</taxon>
        <taxon>Glomeromycetes</taxon>
        <taxon>Diversisporales</taxon>
        <taxon>Acaulosporaceae</taxon>
        <taxon>Acaulospora</taxon>
    </lineage>
</organism>
<accession>A0A9N8Z0N5</accession>
<name>A0A9N8Z0N5_9GLOM</name>